<feature type="region of interest" description="Disordered" evidence="1">
    <location>
        <begin position="226"/>
        <end position="330"/>
    </location>
</feature>
<feature type="compositionally biased region" description="Basic and acidic residues" evidence="1">
    <location>
        <begin position="253"/>
        <end position="269"/>
    </location>
</feature>
<evidence type="ECO:0000313" key="3">
    <source>
        <dbReference type="Proteomes" id="UP000270342"/>
    </source>
</evidence>
<accession>A0A494XHW9</accession>
<dbReference type="EMBL" id="RBZU01000009">
    <property type="protein sequence ID" value="RKP50347.1"/>
    <property type="molecule type" value="Genomic_DNA"/>
</dbReference>
<feature type="compositionally biased region" description="Basic and acidic residues" evidence="1">
    <location>
        <begin position="291"/>
        <end position="302"/>
    </location>
</feature>
<feature type="compositionally biased region" description="Low complexity" evidence="1">
    <location>
        <begin position="272"/>
        <end position="289"/>
    </location>
</feature>
<name>A0A494XHW9_9BURK</name>
<protein>
    <submittedName>
        <fullName evidence="2">Uncharacterized protein</fullName>
    </submittedName>
</protein>
<evidence type="ECO:0000256" key="1">
    <source>
        <dbReference type="SAM" id="MobiDB-lite"/>
    </source>
</evidence>
<reference evidence="2 3" key="1">
    <citation type="submission" date="2018-10" db="EMBL/GenBank/DDBJ databases">
        <title>Robbsia sp. DHC34, isolated from soil.</title>
        <authorList>
            <person name="Gao Z.-H."/>
            <person name="Qiu L.-H."/>
        </authorList>
    </citation>
    <scope>NUCLEOTIDE SEQUENCE [LARGE SCALE GENOMIC DNA]</scope>
    <source>
        <strain evidence="2 3">DHC34</strain>
    </source>
</reference>
<evidence type="ECO:0000313" key="2">
    <source>
        <dbReference type="EMBL" id="RKP50347.1"/>
    </source>
</evidence>
<proteinExistence type="predicted"/>
<organism evidence="2 3">
    <name type="scientific">Pararobbsia silviterrae</name>
    <dbReference type="NCBI Taxonomy" id="1792498"/>
    <lineage>
        <taxon>Bacteria</taxon>
        <taxon>Pseudomonadati</taxon>
        <taxon>Pseudomonadota</taxon>
        <taxon>Betaproteobacteria</taxon>
        <taxon>Burkholderiales</taxon>
        <taxon>Burkholderiaceae</taxon>
        <taxon>Pararobbsia</taxon>
    </lineage>
</organism>
<keyword evidence="3" id="KW-1185">Reference proteome</keyword>
<sequence>MAAAPSAGFDLASTRYAHGASLGRASTASLARMQETDAMSRDGASVPLSPDVSDDDIEPLRHAIALTFAEAGINARDVESIGAVAGPVETEGGTLTPEPAISSALPESALQARDDRLTAFIVLMASAFELCVKLRAAANAQLAQTANIAQQAYAARAIQQRNEAASALGGAIGQGLILFAGAACAMGAVLKATRFELKLATREGDLQSRLGSRRADACREACPDSPAEIVPLTHTPAAQAEGAAARRMSMQRNHGDVRQARASDRRGEGELATESATGSTSESTPGTHTVPRNERASDERVSTARAVDADSDASRAPEASGSATRTSDLQERLEAQAKQRYANERLKLAGNTALNSMTTAGHMMSAITNSVSVESRINTDLLHAAASNAESTKAALTHEASVTQDGAARMMGALHGLLSSTEDATAHAASFKF</sequence>
<dbReference type="Proteomes" id="UP000270342">
    <property type="component" value="Unassembled WGS sequence"/>
</dbReference>
<dbReference type="AlphaFoldDB" id="A0A494XHW9"/>
<gene>
    <name evidence="2" type="ORF">D7S86_19795</name>
</gene>
<comment type="caution">
    <text evidence="2">The sequence shown here is derived from an EMBL/GenBank/DDBJ whole genome shotgun (WGS) entry which is preliminary data.</text>
</comment>